<organism evidence="1 2">
    <name type="scientific">Catharanthus roseus</name>
    <name type="common">Madagascar periwinkle</name>
    <name type="synonym">Vinca rosea</name>
    <dbReference type="NCBI Taxonomy" id="4058"/>
    <lineage>
        <taxon>Eukaryota</taxon>
        <taxon>Viridiplantae</taxon>
        <taxon>Streptophyta</taxon>
        <taxon>Embryophyta</taxon>
        <taxon>Tracheophyta</taxon>
        <taxon>Spermatophyta</taxon>
        <taxon>Magnoliopsida</taxon>
        <taxon>eudicotyledons</taxon>
        <taxon>Gunneridae</taxon>
        <taxon>Pentapetalae</taxon>
        <taxon>asterids</taxon>
        <taxon>lamiids</taxon>
        <taxon>Gentianales</taxon>
        <taxon>Apocynaceae</taxon>
        <taxon>Rauvolfioideae</taxon>
        <taxon>Vinceae</taxon>
        <taxon>Catharanthinae</taxon>
        <taxon>Catharanthus</taxon>
    </lineage>
</organism>
<protein>
    <submittedName>
        <fullName evidence="1">Uncharacterized protein</fullName>
    </submittedName>
</protein>
<dbReference type="EMBL" id="CM044708">
    <property type="protein sequence ID" value="KAI5649984.1"/>
    <property type="molecule type" value="Genomic_DNA"/>
</dbReference>
<comment type="caution">
    <text evidence="1">The sequence shown here is derived from an EMBL/GenBank/DDBJ whole genome shotgun (WGS) entry which is preliminary data.</text>
</comment>
<dbReference type="Proteomes" id="UP001060085">
    <property type="component" value="Linkage Group LG08"/>
</dbReference>
<reference evidence="2" key="1">
    <citation type="journal article" date="2023" name="Nat. Plants">
        <title>Single-cell RNA sequencing provides a high-resolution roadmap for understanding the multicellular compartmentation of specialized metabolism.</title>
        <authorList>
            <person name="Sun S."/>
            <person name="Shen X."/>
            <person name="Li Y."/>
            <person name="Li Y."/>
            <person name="Wang S."/>
            <person name="Li R."/>
            <person name="Zhang H."/>
            <person name="Shen G."/>
            <person name="Guo B."/>
            <person name="Wei J."/>
            <person name="Xu J."/>
            <person name="St-Pierre B."/>
            <person name="Chen S."/>
            <person name="Sun C."/>
        </authorList>
    </citation>
    <scope>NUCLEOTIDE SEQUENCE [LARGE SCALE GENOMIC DNA]</scope>
</reference>
<evidence type="ECO:0000313" key="2">
    <source>
        <dbReference type="Proteomes" id="UP001060085"/>
    </source>
</evidence>
<accession>A0ACB9ZQK6</accession>
<proteinExistence type="predicted"/>
<sequence>MTLTVVSTGNEQDGSAHEPRVIITNRERGLMHVIKEVSDFLHYLFNTWLNPLAHKFLGVWTVQVLHFGVETTNRIESEHSFLKLWLLTSYSDLDIAFLNIDSLFESQIIDIKSSLEYSRLKEKLNAKSNPILKNAFWRTLEIDSYHPCSQEKNMGMDSKMRDFTDLLDQISTRPISKVREMRHLVKGVLSPVLLEDPGMTLTSPSEVTATKG</sequence>
<evidence type="ECO:0000313" key="1">
    <source>
        <dbReference type="EMBL" id="KAI5649984.1"/>
    </source>
</evidence>
<name>A0ACB9ZQK6_CATRO</name>
<keyword evidence="2" id="KW-1185">Reference proteome</keyword>
<gene>
    <name evidence="1" type="ORF">M9H77_35989</name>
</gene>